<dbReference type="PANTHER" id="PTHR22932:SF3">
    <property type="entry name" value="PROSTAGLANDIN E SYNTHASE 3"/>
    <property type="match status" value="1"/>
</dbReference>
<evidence type="ECO:0000256" key="9">
    <source>
        <dbReference type="ARBA" id="ARBA00022832"/>
    </source>
</evidence>
<feature type="domain" description="CS" evidence="16">
    <location>
        <begin position="11"/>
        <end position="99"/>
    </location>
</feature>
<dbReference type="AlphaFoldDB" id="A0AAW0MPT0"/>
<dbReference type="PROSITE" id="PS51203">
    <property type="entry name" value="CS"/>
    <property type="match status" value="1"/>
</dbReference>
<evidence type="ECO:0000256" key="14">
    <source>
        <dbReference type="ARBA" id="ARBA00040552"/>
    </source>
</evidence>
<evidence type="ECO:0000256" key="1">
    <source>
        <dbReference type="ARBA" id="ARBA00000609"/>
    </source>
</evidence>
<evidence type="ECO:0000256" key="12">
    <source>
        <dbReference type="ARBA" id="ARBA00023235"/>
    </source>
</evidence>
<dbReference type="Pfam" id="PF04969">
    <property type="entry name" value="CS"/>
    <property type="match status" value="1"/>
</dbReference>
<keyword evidence="8" id="KW-0643">Prostaglandin biosynthesis</keyword>
<dbReference type="Gene3D" id="2.60.40.790">
    <property type="match status" value="1"/>
</dbReference>
<name>A0AAW0MPT0_9GOBI</name>
<evidence type="ECO:0000256" key="4">
    <source>
        <dbReference type="ARBA" id="ARBA00012203"/>
    </source>
</evidence>
<evidence type="ECO:0000256" key="2">
    <source>
        <dbReference type="ARBA" id="ARBA00004496"/>
    </source>
</evidence>
<gene>
    <name evidence="17" type="ORF">WMY93_030329</name>
</gene>
<evidence type="ECO:0000256" key="10">
    <source>
        <dbReference type="ARBA" id="ARBA00023098"/>
    </source>
</evidence>
<evidence type="ECO:0000256" key="13">
    <source>
        <dbReference type="ARBA" id="ARBA00025733"/>
    </source>
</evidence>
<organism evidence="17 18">
    <name type="scientific">Mugilogobius chulae</name>
    <name type="common">yellowstripe goby</name>
    <dbReference type="NCBI Taxonomy" id="88201"/>
    <lineage>
        <taxon>Eukaryota</taxon>
        <taxon>Metazoa</taxon>
        <taxon>Chordata</taxon>
        <taxon>Craniata</taxon>
        <taxon>Vertebrata</taxon>
        <taxon>Euteleostomi</taxon>
        <taxon>Actinopterygii</taxon>
        <taxon>Neopterygii</taxon>
        <taxon>Teleostei</taxon>
        <taxon>Neoteleostei</taxon>
        <taxon>Acanthomorphata</taxon>
        <taxon>Gobiaria</taxon>
        <taxon>Gobiiformes</taxon>
        <taxon>Gobioidei</taxon>
        <taxon>Gobiidae</taxon>
        <taxon>Gobionellinae</taxon>
        <taxon>Mugilogobius</taxon>
    </lineage>
</organism>
<evidence type="ECO:0000256" key="11">
    <source>
        <dbReference type="ARBA" id="ARBA00023160"/>
    </source>
</evidence>
<reference evidence="18" key="1">
    <citation type="submission" date="2024-04" db="EMBL/GenBank/DDBJ databases">
        <title>Salinicola lusitanus LLJ914,a marine bacterium isolated from the Okinawa Trough.</title>
        <authorList>
            <person name="Li J."/>
        </authorList>
    </citation>
    <scope>NUCLEOTIDE SEQUENCE [LARGE SCALE GENOMIC DNA]</scope>
</reference>
<keyword evidence="9" id="KW-0276">Fatty acid metabolism</keyword>
<dbReference type="EMBL" id="JBBPFD010000491">
    <property type="protein sequence ID" value="KAK7878493.1"/>
    <property type="molecule type" value="Genomic_DNA"/>
</dbReference>
<keyword evidence="10" id="KW-0443">Lipid metabolism</keyword>
<sequence>MNVVAGSTIKMQPAPAKWYDRRDVVFVEFCVEDSRDVKVNFDKCKLDFSCVSGTDNVKHHNEVELFGEIDPKESKHKPITKTGNMIRMKICQGLTSSQR</sequence>
<keyword evidence="18" id="KW-1185">Reference proteome</keyword>
<evidence type="ECO:0000256" key="3">
    <source>
        <dbReference type="ARBA" id="ARBA00004702"/>
    </source>
</evidence>
<dbReference type="GO" id="GO:0051879">
    <property type="term" value="F:Hsp90 protein binding"/>
    <property type="evidence" value="ECO:0007669"/>
    <property type="project" value="InterPro"/>
</dbReference>
<dbReference type="GO" id="GO:0005634">
    <property type="term" value="C:nucleus"/>
    <property type="evidence" value="ECO:0007669"/>
    <property type="project" value="TreeGrafter"/>
</dbReference>
<dbReference type="GO" id="GO:0006457">
    <property type="term" value="P:protein folding"/>
    <property type="evidence" value="ECO:0007669"/>
    <property type="project" value="TreeGrafter"/>
</dbReference>
<dbReference type="GO" id="GO:0050220">
    <property type="term" value="F:prostaglandin-E synthase activity"/>
    <property type="evidence" value="ECO:0007669"/>
    <property type="project" value="UniProtKB-EC"/>
</dbReference>
<dbReference type="SUPFAM" id="SSF49764">
    <property type="entry name" value="HSP20-like chaperones"/>
    <property type="match status" value="1"/>
</dbReference>
<dbReference type="GO" id="GO:0051087">
    <property type="term" value="F:protein-folding chaperone binding"/>
    <property type="evidence" value="ECO:0007669"/>
    <property type="project" value="TreeGrafter"/>
</dbReference>
<evidence type="ECO:0000256" key="5">
    <source>
        <dbReference type="ARBA" id="ARBA00022490"/>
    </source>
</evidence>
<evidence type="ECO:0000256" key="6">
    <source>
        <dbReference type="ARBA" id="ARBA00022501"/>
    </source>
</evidence>
<evidence type="ECO:0000256" key="8">
    <source>
        <dbReference type="ARBA" id="ARBA00022585"/>
    </source>
</evidence>
<protein>
    <recommendedName>
        <fullName evidence="14">Prostaglandin E synthase 3</fullName>
        <ecNumber evidence="4">5.3.99.3</ecNumber>
    </recommendedName>
    <alternativeName>
        <fullName evidence="15">Cytosolic prostaglandin E2 synthase</fullName>
    </alternativeName>
</protein>
<comment type="subcellular location">
    <subcellularLocation>
        <location evidence="2">Cytoplasm</location>
    </subcellularLocation>
</comment>
<comment type="pathway">
    <text evidence="3">Lipid metabolism; prostaglandin biosynthesis.</text>
</comment>
<dbReference type="EC" id="5.3.99.3" evidence="4"/>
<evidence type="ECO:0000256" key="7">
    <source>
        <dbReference type="ARBA" id="ARBA00022516"/>
    </source>
</evidence>
<keyword evidence="12" id="KW-0413">Isomerase</keyword>
<accession>A0AAW0MPT0</accession>
<comment type="similarity">
    <text evidence="13">Belongs to the p23/wos2 family.</text>
</comment>
<dbReference type="GO" id="GO:1905323">
    <property type="term" value="P:telomerase holoenzyme complex assembly"/>
    <property type="evidence" value="ECO:0007669"/>
    <property type="project" value="TreeGrafter"/>
</dbReference>
<comment type="catalytic activity">
    <reaction evidence="1">
        <text>prostaglandin H2 = prostaglandin E2</text>
        <dbReference type="Rhea" id="RHEA:12893"/>
        <dbReference type="ChEBI" id="CHEBI:57405"/>
        <dbReference type="ChEBI" id="CHEBI:606564"/>
        <dbReference type="EC" id="5.3.99.3"/>
    </reaction>
</comment>
<dbReference type="Proteomes" id="UP001460270">
    <property type="component" value="Unassembled WGS sequence"/>
</dbReference>
<keyword evidence="6" id="KW-0644">Prostaglandin metabolism</keyword>
<keyword evidence="7" id="KW-0444">Lipid biosynthesis</keyword>
<keyword evidence="5" id="KW-0963">Cytoplasm</keyword>
<dbReference type="InterPro" id="IPR008978">
    <property type="entry name" value="HSP20-like_chaperone"/>
</dbReference>
<comment type="caution">
    <text evidence="17">The sequence shown here is derived from an EMBL/GenBank/DDBJ whole genome shotgun (WGS) entry which is preliminary data.</text>
</comment>
<evidence type="ECO:0000313" key="18">
    <source>
        <dbReference type="Proteomes" id="UP001460270"/>
    </source>
</evidence>
<proteinExistence type="inferred from homology"/>
<evidence type="ECO:0000259" key="16">
    <source>
        <dbReference type="PROSITE" id="PS51203"/>
    </source>
</evidence>
<evidence type="ECO:0000313" key="17">
    <source>
        <dbReference type="EMBL" id="KAK7878493.1"/>
    </source>
</evidence>
<dbReference type="GO" id="GO:0007004">
    <property type="term" value="P:telomere maintenance via telomerase"/>
    <property type="evidence" value="ECO:0007669"/>
    <property type="project" value="TreeGrafter"/>
</dbReference>
<dbReference type="InterPro" id="IPR045250">
    <property type="entry name" value="p23-like"/>
</dbReference>
<dbReference type="InterPro" id="IPR007052">
    <property type="entry name" value="CS_dom"/>
</dbReference>
<keyword evidence="11" id="KW-0275">Fatty acid biosynthesis</keyword>
<dbReference type="PANTHER" id="PTHR22932">
    <property type="entry name" value="TELOMERASE-BINDING PROTEIN P23 HSP90 CO-CHAPERONE"/>
    <property type="match status" value="1"/>
</dbReference>
<dbReference type="GO" id="GO:0051131">
    <property type="term" value="P:chaperone-mediated protein complex assembly"/>
    <property type="evidence" value="ECO:0007669"/>
    <property type="project" value="TreeGrafter"/>
</dbReference>
<evidence type="ECO:0000256" key="15">
    <source>
        <dbReference type="ARBA" id="ARBA00042997"/>
    </source>
</evidence>
<dbReference type="GO" id="GO:0005829">
    <property type="term" value="C:cytosol"/>
    <property type="evidence" value="ECO:0007669"/>
    <property type="project" value="TreeGrafter"/>
</dbReference>
<dbReference type="GO" id="GO:0001516">
    <property type="term" value="P:prostaglandin biosynthetic process"/>
    <property type="evidence" value="ECO:0007669"/>
    <property type="project" value="UniProtKB-KW"/>
</dbReference>